<keyword evidence="3" id="KW-1185">Reference proteome</keyword>
<accession>A0A1H6T4M1</accession>
<gene>
    <name evidence="2" type="ORF">SAMN04487834_102122</name>
</gene>
<dbReference type="Proteomes" id="UP000183028">
    <property type="component" value="Unassembled WGS sequence"/>
</dbReference>
<evidence type="ECO:0000313" key="2">
    <source>
        <dbReference type="EMBL" id="SEI74988.1"/>
    </source>
</evidence>
<keyword evidence="1" id="KW-0472">Membrane</keyword>
<dbReference type="AlphaFoldDB" id="A0A1H6T4M1"/>
<proteinExistence type="predicted"/>
<dbReference type="OrthoDB" id="1647191at2"/>
<dbReference type="RefSeq" id="WP_074731964.1">
    <property type="nucleotide sequence ID" value="NZ_CADBKW010000019.1"/>
</dbReference>
<feature type="transmembrane region" description="Helical" evidence="1">
    <location>
        <begin position="12"/>
        <end position="29"/>
    </location>
</feature>
<dbReference type="EMBL" id="FNYK01000021">
    <property type="protein sequence ID" value="SEI74988.1"/>
    <property type="molecule type" value="Genomic_DNA"/>
</dbReference>
<dbReference type="eggNOG" id="ENOG502ZFB2">
    <property type="taxonomic scope" value="Bacteria"/>
</dbReference>
<feature type="transmembrane region" description="Helical" evidence="1">
    <location>
        <begin position="35"/>
        <end position="54"/>
    </location>
</feature>
<evidence type="ECO:0000256" key="1">
    <source>
        <dbReference type="SAM" id="Phobius"/>
    </source>
</evidence>
<reference evidence="3" key="1">
    <citation type="submission" date="2016-10" db="EMBL/GenBank/DDBJ databases">
        <authorList>
            <person name="Varghese N."/>
            <person name="Submissions S."/>
        </authorList>
    </citation>
    <scope>NUCLEOTIDE SEQUENCE [LARGE SCALE GENOMIC DNA]</scope>
    <source>
        <strain evidence="3">DSM 20406</strain>
    </source>
</reference>
<evidence type="ECO:0000313" key="3">
    <source>
        <dbReference type="Proteomes" id="UP000183028"/>
    </source>
</evidence>
<organism evidence="2 3">
    <name type="scientific">Sharpea azabuensis</name>
    <dbReference type="NCBI Taxonomy" id="322505"/>
    <lineage>
        <taxon>Bacteria</taxon>
        <taxon>Bacillati</taxon>
        <taxon>Bacillota</taxon>
        <taxon>Erysipelotrichia</taxon>
        <taxon>Erysipelotrichales</taxon>
        <taxon>Coprobacillaceae</taxon>
        <taxon>Sharpea</taxon>
    </lineage>
</organism>
<protein>
    <submittedName>
        <fullName evidence="2">Uncharacterized protein</fullName>
    </submittedName>
</protein>
<name>A0A1H6T4M1_9FIRM</name>
<sequence>MGLKEHKYMDFLTTIGFILSFILAVISVFMGKWQVVIVIDLFIIILLRLVGYIIDRQVEKK</sequence>
<keyword evidence="1" id="KW-0812">Transmembrane</keyword>
<keyword evidence="1" id="KW-1133">Transmembrane helix</keyword>
<dbReference type="STRING" id="322505.SAMN04487836_12125"/>